<reference evidence="1 2" key="1">
    <citation type="journal article" date="2021" name="ISME J.">
        <title>Genomic evolution of the class Acidithiobacillia: deep-branching Proteobacteria living in extreme acidic conditions.</title>
        <authorList>
            <person name="Moya-Beltran A."/>
            <person name="Beard S."/>
            <person name="Rojas-Villalobos C."/>
            <person name="Issotta F."/>
            <person name="Gallardo Y."/>
            <person name="Ulloa R."/>
            <person name="Giaveno A."/>
            <person name="Degli Esposti M."/>
            <person name="Johnson D.B."/>
            <person name="Quatrini R."/>
        </authorList>
    </citation>
    <scope>NUCLEOTIDE SEQUENCE [LARGE SCALE GENOMIC DNA]</scope>
    <source>
        <strain evidence="1 2">CF3</strain>
    </source>
</reference>
<organism evidence="1 2">
    <name type="scientific">Acidithiobacillus ferruginosus</name>
    <dbReference type="NCBI Taxonomy" id="3063951"/>
    <lineage>
        <taxon>Bacteria</taxon>
        <taxon>Pseudomonadati</taxon>
        <taxon>Pseudomonadota</taxon>
        <taxon>Acidithiobacillia</taxon>
        <taxon>Acidithiobacillales</taxon>
        <taxon>Acidithiobacillaceae</taxon>
        <taxon>Acidithiobacillus</taxon>
    </lineage>
</organism>
<name>A0ACD5IK02_9PROT</name>
<dbReference type="Proteomes" id="UP001196097">
    <property type="component" value="Chromosome"/>
</dbReference>
<keyword evidence="2" id="KW-1185">Reference proteome</keyword>
<proteinExistence type="predicted"/>
<dbReference type="EMBL" id="CP130946">
    <property type="protein sequence ID" value="XRP72521.1"/>
    <property type="molecule type" value="Genomic_DNA"/>
</dbReference>
<sequence length="87" mass="10284">MKPTDMPELRQKIGQLFEQLPELTEASFTIGGKQYRARLSMPWVCMDTKAEGRGWDSWTEWPLPEYYRRKAMGPDWMTKLDAERRAS</sequence>
<evidence type="ECO:0000313" key="2">
    <source>
        <dbReference type="Proteomes" id="UP001196097"/>
    </source>
</evidence>
<accession>A0ACD5IK02</accession>
<protein>
    <submittedName>
        <fullName evidence="1">Uncharacterized protein</fullName>
    </submittedName>
</protein>
<gene>
    <name evidence="1" type="ORF">HF292_012065</name>
</gene>
<evidence type="ECO:0000313" key="1">
    <source>
        <dbReference type="EMBL" id="XRP72521.1"/>
    </source>
</evidence>